<evidence type="ECO:0000313" key="1">
    <source>
        <dbReference type="EMBL" id="KAE8354061.1"/>
    </source>
</evidence>
<gene>
    <name evidence="1" type="ORF">BDV28DRAFT_131805</name>
</gene>
<protein>
    <submittedName>
        <fullName evidence="1">Uncharacterized protein</fullName>
    </submittedName>
</protein>
<name>A0A5N6Z8R2_9EURO</name>
<dbReference type="Proteomes" id="UP000327118">
    <property type="component" value="Unassembled WGS sequence"/>
</dbReference>
<dbReference type="AlphaFoldDB" id="A0A5N6Z8R2"/>
<dbReference type="EMBL" id="ML739081">
    <property type="protein sequence ID" value="KAE8354061.1"/>
    <property type="molecule type" value="Genomic_DNA"/>
</dbReference>
<sequence length="78" mass="8937">MLLYKLLVMMAGVTGIWLCLLSSKQVTGTQTMLTGLRRLFTHCYFPIAMMWKLHSVFSTTLRRRKSSESVASVMSFSR</sequence>
<evidence type="ECO:0000313" key="2">
    <source>
        <dbReference type="Proteomes" id="UP000327118"/>
    </source>
</evidence>
<keyword evidence="2" id="KW-1185">Reference proteome</keyword>
<proteinExistence type="predicted"/>
<accession>A0A5N6Z8R2</accession>
<organism evidence="1 2">
    <name type="scientific">Aspergillus coremiiformis</name>
    <dbReference type="NCBI Taxonomy" id="138285"/>
    <lineage>
        <taxon>Eukaryota</taxon>
        <taxon>Fungi</taxon>
        <taxon>Dikarya</taxon>
        <taxon>Ascomycota</taxon>
        <taxon>Pezizomycotina</taxon>
        <taxon>Eurotiomycetes</taxon>
        <taxon>Eurotiomycetidae</taxon>
        <taxon>Eurotiales</taxon>
        <taxon>Aspergillaceae</taxon>
        <taxon>Aspergillus</taxon>
        <taxon>Aspergillus subgen. Circumdati</taxon>
    </lineage>
</organism>
<reference evidence="2" key="1">
    <citation type="submission" date="2019-04" db="EMBL/GenBank/DDBJ databases">
        <title>Friends and foes A comparative genomics studyof 23 Aspergillus species from section Flavi.</title>
        <authorList>
            <consortium name="DOE Joint Genome Institute"/>
            <person name="Kjaerbolling I."/>
            <person name="Vesth T."/>
            <person name="Frisvad J.C."/>
            <person name="Nybo J.L."/>
            <person name="Theobald S."/>
            <person name="Kildgaard S."/>
            <person name="Isbrandt T."/>
            <person name="Kuo A."/>
            <person name="Sato A."/>
            <person name="Lyhne E.K."/>
            <person name="Kogle M.E."/>
            <person name="Wiebenga A."/>
            <person name="Kun R.S."/>
            <person name="Lubbers R.J."/>
            <person name="Makela M.R."/>
            <person name="Barry K."/>
            <person name="Chovatia M."/>
            <person name="Clum A."/>
            <person name="Daum C."/>
            <person name="Haridas S."/>
            <person name="He G."/>
            <person name="LaButti K."/>
            <person name="Lipzen A."/>
            <person name="Mondo S."/>
            <person name="Riley R."/>
            <person name="Salamov A."/>
            <person name="Simmons B.A."/>
            <person name="Magnuson J.K."/>
            <person name="Henrissat B."/>
            <person name="Mortensen U.H."/>
            <person name="Larsen T.O."/>
            <person name="Devries R.P."/>
            <person name="Grigoriev I.V."/>
            <person name="Machida M."/>
            <person name="Baker S.E."/>
            <person name="Andersen M.R."/>
        </authorList>
    </citation>
    <scope>NUCLEOTIDE SEQUENCE [LARGE SCALE GENOMIC DNA]</scope>
    <source>
        <strain evidence="2">CBS 553.77</strain>
    </source>
</reference>